<accession>A0A936TEL5</accession>
<reference evidence="3 4" key="1">
    <citation type="submission" date="2020-10" db="EMBL/GenBank/DDBJ databases">
        <title>Connecting structure to function with the recovery of over 1000 high-quality activated sludge metagenome-assembled genomes encoding full-length rRNA genes using long-read sequencing.</title>
        <authorList>
            <person name="Singleton C.M."/>
            <person name="Petriglieri F."/>
            <person name="Kristensen J.M."/>
            <person name="Kirkegaard R.H."/>
            <person name="Michaelsen T.Y."/>
            <person name="Andersen M.H."/>
            <person name="Karst S.M."/>
            <person name="Dueholm M.S."/>
            <person name="Nielsen P.H."/>
            <person name="Albertsen M."/>
        </authorList>
    </citation>
    <scope>NUCLEOTIDE SEQUENCE [LARGE SCALE GENOMIC DNA]</scope>
    <source>
        <strain evidence="3">Lyne_18-Q3-R50-59_MAXAC.006</strain>
    </source>
</reference>
<comment type="caution">
    <text evidence="3">The sequence shown here is derived from an EMBL/GenBank/DDBJ whole genome shotgun (WGS) entry which is preliminary data.</text>
</comment>
<gene>
    <name evidence="3" type="ORF">IPN02_18830</name>
</gene>
<evidence type="ECO:0000256" key="2">
    <source>
        <dbReference type="SAM" id="Phobius"/>
    </source>
</evidence>
<keyword evidence="2" id="KW-1133">Transmembrane helix</keyword>
<evidence type="ECO:0000313" key="4">
    <source>
        <dbReference type="Proteomes" id="UP000727993"/>
    </source>
</evidence>
<keyword evidence="2" id="KW-0812">Transmembrane</keyword>
<evidence type="ECO:0000256" key="1">
    <source>
        <dbReference type="SAM" id="MobiDB-lite"/>
    </source>
</evidence>
<proteinExistence type="predicted"/>
<dbReference type="Proteomes" id="UP000727993">
    <property type="component" value="Unassembled WGS sequence"/>
</dbReference>
<dbReference type="AlphaFoldDB" id="A0A936TEL5"/>
<feature type="region of interest" description="Disordered" evidence="1">
    <location>
        <begin position="1"/>
        <end position="24"/>
    </location>
</feature>
<sequence>MGTEPSPGKPDIEAGGSAPSRNPRADLAEGVISTAIAVLVIAFLNLLMWVGFRVMFNSATTKANQTIERIRKRCSAGGEKQLRHAVGRPGGDGVSRLPALGHHVLVNLWVASLVDHVA</sequence>
<protein>
    <submittedName>
        <fullName evidence="3">Uncharacterized protein</fullName>
    </submittedName>
</protein>
<keyword evidence="2" id="KW-0472">Membrane</keyword>
<feature type="transmembrane region" description="Helical" evidence="2">
    <location>
        <begin position="31"/>
        <end position="52"/>
    </location>
</feature>
<dbReference type="EMBL" id="JADJZA010000011">
    <property type="protein sequence ID" value="MBK9298841.1"/>
    <property type="molecule type" value="Genomic_DNA"/>
</dbReference>
<name>A0A936TEL5_9ACTN</name>
<organism evidence="3 4">
    <name type="scientific">Candidatus Neomicrothrix subdominans</name>
    <dbReference type="NCBI Taxonomy" id="2954438"/>
    <lineage>
        <taxon>Bacteria</taxon>
        <taxon>Bacillati</taxon>
        <taxon>Actinomycetota</taxon>
        <taxon>Acidimicrobiia</taxon>
        <taxon>Acidimicrobiales</taxon>
        <taxon>Microthrixaceae</taxon>
        <taxon>Candidatus Neomicrothrix</taxon>
    </lineage>
</organism>
<evidence type="ECO:0000313" key="3">
    <source>
        <dbReference type="EMBL" id="MBK9298841.1"/>
    </source>
</evidence>